<organism evidence="3 4">
    <name type="scientific">Schistosoma mattheei</name>
    <dbReference type="NCBI Taxonomy" id="31246"/>
    <lineage>
        <taxon>Eukaryota</taxon>
        <taxon>Metazoa</taxon>
        <taxon>Spiralia</taxon>
        <taxon>Lophotrochozoa</taxon>
        <taxon>Platyhelminthes</taxon>
        <taxon>Trematoda</taxon>
        <taxon>Digenea</taxon>
        <taxon>Strigeidida</taxon>
        <taxon>Schistosomatoidea</taxon>
        <taxon>Schistosomatidae</taxon>
        <taxon>Schistosoma</taxon>
    </lineage>
</organism>
<keyword evidence="4" id="KW-1185">Reference proteome</keyword>
<dbReference type="GO" id="GO:0051286">
    <property type="term" value="C:cell tip"/>
    <property type="evidence" value="ECO:0007669"/>
    <property type="project" value="TreeGrafter"/>
</dbReference>
<dbReference type="Proteomes" id="UP000269396">
    <property type="component" value="Unassembled WGS sequence"/>
</dbReference>
<sequence length="479" mass="55600">MISLEEKVKLTSEENIGLKSYIERMNSECMELNATLFEEANRMLDLFLHFLPYRMKYDNIACNKSPEIHRKLGTGNLLELRRNNAKYGGLEQFNRRDLLTAMITHRPCKNNLDVDTFEEFLEWIQNDCPLNLPMIAFTELNEQLLCHQENTKKGEIKEYTRKEINGRTNENININNNNNERNNHFTLSNSFDVHNSVNDMENIPTSNNNYDNNAKSQESNHSVHIIKTTDVLLKNSTESNNHDIIKEISNDSINNHNDSQVKIDDKYFSPIIINCVKTKSSFNSNYFPLDKSLSKFIYRLYLQDIKPCFEFIDKKLISSIYQALPELGLEITPITPELGGGLRWNNDINGGDKTVKVVHEYCSLMPKYEAMFRMKIRTPDSNEIDCKISLPARDRLVAIVNLFQYLSIIKRGLDSSPISINRKNNNHFINIKNRNNCHNNGKEAITQEVEIQEQQFRTIQRHRLNIALARLGYGTPDLE</sequence>
<accession>A0A183PG23</accession>
<dbReference type="Pfam" id="PF25555">
    <property type="entry name" value="RAB3A-like_C"/>
    <property type="match status" value="1"/>
</dbReference>
<dbReference type="EMBL" id="UZAL01033374">
    <property type="protein sequence ID" value="VDP63221.1"/>
    <property type="molecule type" value="Genomic_DNA"/>
</dbReference>
<dbReference type="CDD" id="cd21044">
    <property type="entry name" value="Rab11BD_RAB3IP_like"/>
    <property type="match status" value="1"/>
</dbReference>
<dbReference type="STRING" id="31246.A0A183PG23"/>
<proteinExistence type="inferred from homology"/>
<evidence type="ECO:0000256" key="1">
    <source>
        <dbReference type="ARBA" id="ARBA00023054"/>
    </source>
</evidence>
<reference evidence="3 4" key="1">
    <citation type="submission" date="2018-11" db="EMBL/GenBank/DDBJ databases">
        <authorList>
            <consortium name="Pathogen Informatics"/>
        </authorList>
    </citation>
    <scope>NUCLEOTIDE SEQUENCE [LARGE SCALE GENOMIC DNA]</scope>
    <source>
        <strain>Denwood</strain>
        <strain evidence="4">Zambia</strain>
    </source>
</reference>
<protein>
    <submittedName>
        <fullName evidence="3">Uncharacterized protein</fullName>
    </submittedName>
</protein>
<name>A0A183PG23_9TREM</name>
<keyword evidence="1" id="KW-0175">Coiled coil</keyword>
<dbReference type="InterPro" id="IPR040351">
    <property type="entry name" value="RAB3IL/RAB3IP/Sec2"/>
</dbReference>
<gene>
    <name evidence="3" type="ORF">SMTD_LOCUS13309</name>
</gene>
<dbReference type="GO" id="GO:0070319">
    <property type="term" value="C:Golgi to plasma membrane transport vesicle"/>
    <property type="evidence" value="ECO:0007669"/>
    <property type="project" value="TreeGrafter"/>
</dbReference>
<dbReference type="GO" id="GO:0005085">
    <property type="term" value="F:guanyl-nucleotide exchange factor activity"/>
    <property type="evidence" value="ECO:0007669"/>
    <property type="project" value="InterPro"/>
</dbReference>
<dbReference type="PANTHER" id="PTHR14430">
    <property type="entry name" value="RABIN3-RELATED"/>
    <property type="match status" value="1"/>
</dbReference>
<evidence type="ECO:0000313" key="3">
    <source>
        <dbReference type="EMBL" id="VDP63221.1"/>
    </source>
</evidence>
<dbReference type="GO" id="GO:0006887">
    <property type="term" value="P:exocytosis"/>
    <property type="evidence" value="ECO:0007669"/>
    <property type="project" value="TreeGrafter"/>
</dbReference>
<dbReference type="PANTHER" id="PTHR14430:SF4">
    <property type="entry name" value="GDP_GTP EXCHANGE FACTOR SEC2 N-TERMINAL DOMAIN-CONTAINING PROTEIN"/>
    <property type="match status" value="1"/>
</dbReference>
<evidence type="ECO:0000256" key="2">
    <source>
        <dbReference type="ARBA" id="ARBA00025794"/>
    </source>
</evidence>
<dbReference type="AlphaFoldDB" id="A0A183PG23"/>
<comment type="similarity">
    <text evidence="2">Belongs to the SEC2 family.</text>
</comment>
<evidence type="ECO:0000313" key="4">
    <source>
        <dbReference type="Proteomes" id="UP000269396"/>
    </source>
</evidence>